<keyword evidence="5" id="KW-0808">Transferase</keyword>
<evidence type="ECO:0000313" key="12">
    <source>
        <dbReference type="Proteomes" id="UP000016638"/>
    </source>
</evidence>
<dbReference type="Pfam" id="PF00512">
    <property type="entry name" value="HisKA"/>
    <property type="match status" value="1"/>
</dbReference>
<dbReference type="EC" id="2.7.13.3" evidence="3"/>
<dbReference type="Gene3D" id="3.30.565.10">
    <property type="entry name" value="Histidine kinase-like ATPase, C-terminal domain"/>
    <property type="match status" value="1"/>
</dbReference>
<dbReference type="EMBL" id="AWEZ01000062">
    <property type="protein sequence ID" value="ERL06774.1"/>
    <property type="molecule type" value="Genomic_DNA"/>
</dbReference>
<keyword evidence="6" id="KW-0418">Kinase</keyword>
<organism evidence="11 12">
    <name type="scientific">Olsenella profusa F0195</name>
    <dbReference type="NCBI Taxonomy" id="1125712"/>
    <lineage>
        <taxon>Bacteria</taxon>
        <taxon>Bacillati</taxon>
        <taxon>Actinomycetota</taxon>
        <taxon>Coriobacteriia</taxon>
        <taxon>Coriobacteriales</taxon>
        <taxon>Atopobiaceae</taxon>
        <taxon>Olsenella</taxon>
    </lineage>
</organism>
<dbReference type="GO" id="GO:0016036">
    <property type="term" value="P:cellular response to phosphate starvation"/>
    <property type="evidence" value="ECO:0007669"/>
    <property type="project" value="TreeGrafter"/>
</dbReference>
<keyword evidence="7" id="KW-0902">Two-component regulatory system</keyword>
<dbReference type="Pfam" id="PF02518">
    <property type="entry name" value="HATPase_c"/>
    <property type="match status" value="1"/>
</dbReference>
<protein>
    <recommendedName>
        <fullName evidence="8">Sensor-like histidine kinase SenX3</fullName>
        <ecNumber evidence="3">2.7.13.3</ecNumber>
    </recommendedName>
</protein>
<dbReference type="InterPro" id="IPR005467">
    <property type="entry name" value="His_kinase_dom"/>
</dbReference>
<dbReference type="AlphaFoldDB" id="U2T159"/>
<dbReference type="PANTHER" id="PTHR45453">
    <property type="entry name" value="PHOSPHATE REGULON SENSOR PROTEIN PHOR"/>
    <property type="match status" value="1"/>
</dbReference>
<dbReference type="RefSeq" id="WP_021726842.1">
    <property type="nucleotide sequence ID" value="NZ_AWEZ01000062.1"/>
</dbReference>
<evidence type="ECO:0000313" key="11">
    <source>
        <dbReference type="EMBL" id="ERL06774.1"/>
    </source>
</evidence>
<dbReference type="InterPro" id="IPR036890">
    <property type="entry name" value="HATPase_C_sf"/>
</dbReference>
<keyword evidence="4" id="KW-0597">Phosphoprotein</keyword>
<dbReference type="PROSITE" id="PS50109">
    <property type="entry name" value="HIS_KIN"/>
    <property type="match status" value="1"/>
</dbReference>
<reference evidence="11 12" key="1">
    <citation type="submission" date="2013-08" db="EMBL/GenBank/DDBJ databases">
        <authorList>
            <person name="Durkin A.S."/>
            <person name="Haft D.R."/>
            <person name="McCorrison J."/>
            <person name="Torralba M."/>
            <person name="Gillis M."/>
            <person name="Haft D.H."/>
            <person name="Methe B."/>
            <person name="Sutton G."/>
            <person name="Nelson K.E."/>
        </authorList>
    </citation>
    <scope>NUCLEOTIDE SEQUENCE [LARGE SCALE GENOMIC DNA]</scope>
    <source>
        <strain evidence="11 12">F0195</strain>
    </source>
</reference>
<evidence type="ECO:0000256" key="2">
    <source>
        <dbReference type="ARBA" id="ARBA00004236"/>
    </source>
</evidence>
<evidence type="ECO:0000256" key="4">
    <source>
        <dbReference type="ARBA" id="ARBA00022553"/>
    </source>
</evidence>
<dbReference type="InterPro" id="IPR003661">
    <property type="entry name" value="HisK_dim/P_dom"/>
</dbReference>
<keyword evidence="9" id="KW-1133">Transmembrane helix</keyword>
<dbReference type="GO" id="GO:0000155">
    <property type="term" value="F:phosphorelay sensor kinase activity"/>
    <property type="evidence" value="ECO:0007669"/>
    <property type="project" value="InterPro"/>
</dbReference>
<proteinExistence type="predicted"/>
<comment type="caution">
    <text evidence="11">The sequence shown here is derived from an EMBL/GenBank/DDBJ whole genome shotgun (WGS) entry which is preliminary data.</text>
</comment>
<accession>U2T159</accession>
<dbReference type="PANTHER" id="PTHR45453:SF1">
    <property type="entry name" value="PHOSPHATE REGULON SENSOR PROTEIN PHOR"/>
    <property type="match status" value="1"/>
</dbReference>
<dbReference type="Gene3D" id="1.10.287.130">
    <property type="match status" value="1"/>
</dbReference>
<dbReference type="STRING" id="1125712.HMPREF1316_0566"/>
<keyword evidence="9" id="KW-0812">Transmembrane</keyword>
<name>U2T159_9ACTN</name>
<dbReference type="SMART" id="SM00387">
    <property type="entry name" value="HATPase_c"/>
    <property type="match status" value="1"/>
</dbReference>
<dbReference type="eggNOG" id="COG0642">
    <property type="taxonomic scope" value="Bacteria"/>
</dbReference>
<dbReference type="SUPFAM" id="SSF47384">
    <property type="entry name" value="Homodimeric domain of signal transducing histidine kinase"/>
    <property type="match status" value="1"/>
</dbReference>
<feature type="transmembrane region" description="Helical" evidence="9">
    <location>
        <begin position="12"/>
        <end position="36"/>
    </location>
</feature>
<dbReference type="CDD" id="cd00082">
    <property type="entry name" value="HisKA"/>
    <property type="match status" value="1"/>
</dbReference>
<evidence type="ECO:0000256" key="7">
    <source>
        <dbReference type="ARBA" id="ARBA00023012"/>
    </source>
</evidence>
<evidence type="ECO:0000256" key="6">
    <source>
        <dbReference type="ARBA" id="ARBA00022777"/>
    </source>
</evidence>
<evidence type="ECO:0000256" key="8">
    <source>
        <dbReference type="ARBA" id="ARBA00039401"/>
    </source>
</evidence>
<dbReference type="GO" id="GO:0004721">
    <property type="term" value="F:phosphoprotein phosphatase activity"/>
    <property type="evidence" value="ECO:0007669"/>
    <property type="project" value="TreeGrafter"/>
</dbReference>
<comment type="catalytic activity">
    <reaction evidence="1">
        <text>ATP + protein L-histidine = ADP + protein N-phospho-L-histidine.</text>
        <dbReference type="EC" id="2.7.13.3"/>
    </reaction>
</comment>
<keyword evidence="12" id="KW-1185">Reference proteome</keyword>
<comment type="subcellular location">
    <subcellularLocation>
        <location evidence="2">Cell membrane</location>
    </subcellularLocation>
</comment>
<dbReference type="InterPro" id="IPR003594">
    <property type="entry name" value="HATPase_dom"/>
</dbReference>
<gene>
    <name evidence="11" type="ORF">HMPREF1316_0566</name>
</gene>
<dbReference type="InterPro" id="IPR050351">
    <property type="entry name" value="BphY/WalK/GraS-like"/>
</dbReference>
<dbReference type="PATRIC" id="fig|1125712.3.peg.1988"/>
<dbReference type="SMART" id="SM00388">
    <property type="entry name" value="HisKA"/>
    <property type="match status" value="1"/>
</dbReference>
<dbReference type="SUPFAM" id="SSF55874">
    <property type="entry name" value="ATPase domain of HSP90 chaperone/DNA topoisomerase II/histidine kinase"/>
    <property type="match status" value="1"/>
</dbReference>
<feature type="domain" description="Histidine kinase" evidence="10">
    <location>
        <begin position="195"/>
        <end position="411"/>
    </location>
</feature>
<evidence type="ECO:0000256" key="5">
    <source>
        <dbReference type="ARBA" id="ARBA00022679"/>
    </source>
</evidence>
<keyword evidence="9" id="KW-0472">Membrane</keyword>
<evidence type="ECO:0000256" key="3">
    <source>
        <dbReference type="ARBA" id="ARBA00012438"/>
    </source>
</evidence>
<dbReference type="Proteomes" id="UP000016638">
    <property type="component" value="Unassembled WGS sequence"/>
</dbReference>
<sequence>MGEKAIRHLRTKIIAIMLMAFLAIMVLIAVAVNGAYVNAAQSRMDGILDSIITNDGVLPENARDSLSITARHDVQYFMVVLDSRGNVLDVGLDADADMDRAMAVDLAQQVRGSLFGSGSIGDYYYKVVDAPDGGKAIAFVNGTVELGEGRRVRSMTLVFLGAGLAVAFVLVWFLSRRAIEPEIEAAKRQQEFITNASHELKTPLAVIRANTEVEEALQGESEWSQSTLRQVDYLDGLVKNLVEFARAEEVPADQELAEVDVAQVAAEVVETYQAVTQQRGLTLASTPSSGVTVASSRETVSQLLRLLVDNACKYCDENGSILVKVSPLKRSRVLGFWRRGARIVVSNTYADGTSIDFNRLFDRFYRGDTSHGNQSGYGIGLSIAQHICEESNGSIKASWKGGVVSFTCVLY</sequence>
<dbReference type="InterPro" id="IPR036097">
    <property type="entry name" value="HisK_dim/P_sf"/>
</dbReference>
<evidence type="ECO:0000256" key="1">
    <source>
        <dbReference type="ARBA" id="ARBA00000085"/>
    </source>
</evidence>
<evidence type="ECO:0000256" key="9">
    <source>
        <dbReference type="SAM" id="Phobius"/>
    </source>
</evidence>
<dbReference type="GO" id="GO:0005886">
    <property type="term" value="C:plasma membrane"/>
    <property type="evidence" value="ECO:0007669"/>
    <property type="project" value="UniProtKB-SubCell"/>
</dbReference>
<dbReference type="OrthoDB" id="9786919at2"/>
<evidence type="ECO:0000259" key="10">
    <source>
        <dbReference type="PROSITE" id="PS50109"/>
    </source>
</evidence>
<feature type="transmembrane region" description="Helical" evidence="9">
    <location>
        <begin position="155"/>
        <end position="174"/>
    </location>
</feature>